<sequence length="71" mass="7693">HRRGHRPPQALRPRPGGQPPSTSSIPSIKSSGAAPIRRHRVRLRHPAPPAAIVDSLYPDRPGLPNHVCGSF</sequence>
<protein>
    <submittedName>
        <fullName evidence="2">Uncharacterized protein</fullName>
    </submittedName>
</protein>
<dbReference type="EnsemblPlants" id="TuG1812G0200002296.01.T01">
    <property type="protein sequence ID" value="TuG1812G0200002296.01.T01.cds410235"/>
    <property type="gene ID" value="TuG1812G0200002296.01"/>
</dbReference>
<reference evidence="2" key="3">
    <citation type="submission" date="2022-06" db="UniProtKB">
        <authorList>
            <consortium name="EnsemblPlants"/>
        </authorList>
    </citation>
    <scope>IDENTIFICATION</scope>
</reference>
<evidence type="ECO:0000313" key="3">
    <source>
        <dbReference type="Proteomes" id="UP000015106"/>
    </source>
</evidence>
<organism evidence="2 3">
    <name type="scientific">Triticum urartu</name>
    <name type="common">Red wild einkorn</name>
    <name type="synonym">Crithodium urartu</name>
    <dbReference type="NCBI Taxonomy" id="4572"/>
    <lineage>
        <taxon>Eukaryota</taxon>
        <taxon>Viridiplantae</taxon>
        <taxon>Streptophyta</taxon>
        <taxon>Embryophyta</taxon>
        <taxon>Tracheophyta</taxon>
        <taxon>Spermatophyta</taxon>
        <taxon>Magnoliopsida</taxon>
        <taxon>Liliopsida</taxon>
        <taxon>Poales</taxon>
        <taxon>Poaceae</taxon>
        <taxon>BOP clade</taxon>
        <taxon>Pooideae</taxon>
        <taxon>Triticodae</taxon>
        <taxon>Triticeae</taxon>
        <taxon>Triticinae</taxon>
        <taxon>Triticum</taxon>
    </lineage>
</organism>
<reference evidence="3" key="1">
    <citation type="journal article" date="2013" name="Nature">
        <title>Draft genome of the wheat A-genome progenitor Triticum urartu.</title>
        <authorList>
            <person name="Ling H.Q."/>
            <person name="Zhao S."/>
            <person name="Liu D."/>
            <person name="Wang J."/>
            <person name="Sun H."/>
            <person name="Zhang C."/>
            <person name="Fan H."/>
            <person name="Li D."/>
            <person name="Dong L."/>
            <person name="Tao Y."/>
            <person name="Gao C."/>
            <person name="Wu H."/>
            <person name="Li Y."/>
            <person name="Cui Y."/>
            <person name="Guo X."/>
            <person name="Zheng S."/>
            <person name="Wang B."/>
            <person name="Yu K."/>
            <person name="Liang Q."/>
            <person name="Yang W."/>
            <person name="Lou X."/>
            <person name="Chen J."/>
            <person name="Feng M."/>
            <person name="Jian J."/>
            <person name="Zhang X."/>
            <person name="Luo G."/>
            <person name="Jiang Y."/>
            <person name="Liu J."/>
            <person name="Wang Z."/>
            <person name="Sha Y."/>
            <person name="Zhang B."/>
            <person name="Wu H."/>
            <person name="Tang D."/>
            <person name="Shen Q."/>
            <person name="Xue P."/>
            <person name="Zou S."/>
            <person name="Wang X."/>
            <person name="Liu X."/>
            <person name="Wang F."/>
            <person name="Yang Y."/>
            <person name="An X."/>
            <person name="Dong Z."/>
            <person name="Zhang K."/>
            <person name="Zhang X."/>
            <person name="Luo M.C."/>
            <person name="Dvorak J."/>
            <person name="Tong Y."/>
            <person name="Wang J."/>
            <person name="Yang H."/>
            <person name="Li Z."/>
            <person name="Wang D."/>
            <person name="Zhang A."/>
            <person name="Wang J."/>
        </authorList>
    </citation>
    <scope>NUCLEOTIDE SEQUENCE</scope>
    <source>
        <strain evidence="3">cv. G1812</strain>
    </source>
</reference>
<dbReference type="Proteomes" id="UP000015106">
    <property type="component" value="Chromosome 2"/>
</dbReference>
<proteinExistence type="predicted"/>
<dbReference type="Gramene" id="TuG1812G0200002296.01.T01">
    <property type="protein sequence ID" value="TuG1812G0200002296.01.T01.cds410235"/>
    <property type="gene ID" value="TuG1812G0200002296.01"/>
</dbReference>
<accession>A0A8R7PDE3</accession>
<feature type="compositionally biased region" description="Low complexity" evidence="1">
    <location>
        <begin position="19"/>
        <end position="35"/>
    </location>
</feature>
<feature type="region of interest" description="Disordered" evidence="1">
    <location>
        <begin position="1"/>
        <end position="71"/>
    </location>
</feature>
<evidence type="ECO:0000313" key="2">
    <source>
        <dbReference type="EnsemblPlants" id="TuG1812G0200002296.01.T01.cds410235"/>
    </source>
</evidence>
<name>A0A8R7PDE3_TRIUA</name>
<evidence type="ECO:0000256" key="1">
    <source>
        <dbReference type="SAM" id="MobiDB-lite"/>
    </source>
</evidence>
<feature type="compositionally biased region" description="Basic residues" evidence="1">
    <location>
        <begin position="36"/>
        <end position="45"/>
    </location>
</feature>
<dbReference type="AlphaFoldDB" id="A0A8R7PDE3"/>
<reference evidence="2" key="2">
    <citation type="submission" date="2018-03" db="EMBL/GenBank/DDBJ databases">
        <title>The Triticum urartu genome reveals the dynamic nature of wheat genome evolution.</title>
        <authorList>
            <person name="Ling H."/>
            <person name="Ma B."/>
            <person name="Shi X."/>
            <person name="Liu H."/>
            <person name="Dong L."/>
            <person name="Sun H."/>
            <person name="Cao Y."/>
            <person name="Gao Q."/>
            <person name="Zheng S."/>
            <person name="Li Y."/>
            <person name="Yu Y."/>
            <person name="Du H."/>
            <person name="Qi M."/>
            <person name="Li Y."/>
            <person name="Yu H."/>
            <person name="Cui Y."/>
            <person name="Wang N."/>
            <person name="Chen C."/>
            <person name="Wu H."/>
            <person name="Zhao Y."/>
            <person name="Zhang J."/>
            <person name="Li Y."/>
            <person name="Zhou W."/>
            <person name="Zhang B."/>
            <person name="Hu W."/>
            <person name="Eijk M."/>
            <person name="Tang J."/>
            <person name="Witsenboer H."/>
            <person name="Zhao S."/>
            <person name="Li Z."/>
            <person name="Zhang A."/>
            <person name="Wang D."/>
            <person name="Liang C."/>
        </authorList>
    </citation>
    <scope>NUCLEOTIDE SEQUENCE [LARGE SCALE GENOMIC DNA]</scope>
    <source>
        <strain evidence="2">cv. G1812</strain>
    </source>
</reference>
<keyword evidence="3" id="KW-1185">Reference proteome</keyword>